<feature type="domain" description="Zn(2)-C6 fungal-type" evidence="6">
    <location>
        <begin position="14"/>
        <end position="45"/>
    </location>
</feature>
<dbReference type="PANTHER" id="PTHR31069">
    <property type="entry name" value="OLEATE-ACTIVATED TRANSCRIPTION FACTOR 1-RELATED"/>
    <property type="match status" value="1"/>
</dbReference>
<dbReference type="Pfam" id="PF00172">
    <property type="entry name" value="Zn_clus"/>
    <property type="match status" value="1"/>
</dbReference>
<dbReference type="AlphaFoldDB" id="G8YST7"/>
<evidence type="ECO:0000256" key="3">
    <source>
        <dbReference type="ARBA" id="ARBA00023125"/>
    </source>
</evidence>
<dbReference type="Pfam" id="PF04082">
    <property type="entry name" value="Fungal_trans"/>
    <property type="match status" value="1"/>
</dbReference>
<dbReference type="GO" id="GO:0005634">
    <property type="term" value="C:nucleus"/>
    <property type="evidence" value="ECO:0007669"/>
    <property type="project" value="TreeGrafter"/>
</dbReference>
<dbReference type="eggNOG" id="ENOG502T1K0">
    <property type="taxonomic scope" value="Eukaryota"/>
</dbReference>
<dbReference type="CDD" id="cd12148">
    <property type="entry name" value="fungal_TF_MHR"/>
    <property type="match status" value="1"/>
</dbReference>
<protein>
    <submittedName>
        <fullName evidence="8">Piso0_000596 protein</fullName>
    </submittedName>
</protein>
<dbReference type="GO" id="GO:0000981">
    <property type="term" value="F:DNA-binding transcription factor activity, RNA polymerase II-specific"/>
    <property type="evidence" value="ECO:0007669"/>
    <property type="project" value="InterPro"/>
</dbReference>
<keyword evidence="4" id="KW-0804">Transcription</keyword>
<evidence type="ECO:0000259" key="6">
    <source>
        <dbReference type="PROSITE" id="PS50048"/>
    </source>
</evidence>
<dbReference type="InterPro" id="IPR007219">
    <property type="entry name" value="XnlR_reg_dom"/>
</dbReference>
<reference evidence="8" key="1">
    <citation type="submission" date="2011-10" db="EMBL/GenBank/DDBJ databases">
        <authorList>
            <person name="Genoscope - CEA"/>
        </authorList>
    </citation>
    <scope>NUCLEOTIDE SEQUENCE</scope>
    <source>
        <strain evidence="8">CBS 7064</strain>
    </source>
</reference>
<dbReference type="PANTHER" id="PTHR31069:SF12">
    <property type="entry name" value="TRANSCRIPTION FACTOR DOMAIN-CONTAINING PROTEIN"/>
    <property type="match status" value="1"/>
</dbReference>
<evidence type="ECO:0000313" key="8">
    <source>
        <dbReference type="EMBL" id="CCE73549.1"/>
    </source>
</evidence>
<dbReference type="PROSITE" id="PS00463">
    <property type="entry name" value="ZN2_CY6_FUNGAL_1"/>
    <property type="match status" value="1"/>
</dbReference>
<dbReference type="OrthoDB" id="5069333at2759"/>
<dbReference type="GO" id="GO:0006351">
    <property type="term" value="P:DNA-templated transcription"/>
    <property type="evidence" value="ECO:0007669"/>
    <property type="project" value="InterPro"/>
</dbReference>
<evidence type="ECO:0000256" key="1">
    <source>
        <dbReference type="ARBA" id="ARBA00022723"/>
    </source>
</evidence>
<dbReference type="InterPro" id="IPR036864">
    <property type="entry name" value="Zn2-C6_fun-type_DNA-bd_sf"/>
</dbReference>
<evidence type="ECO:0000313" key="9">
    <source>
        <dbReference type="Proteomes" id="UP000005222"/>
    </source>
</evidence>
<name>G8YST7_PICSO</name>
<proteinExistence type="predicted"/>
<keyword evidence="1" id="KW-0479">Metal-binding</keyword>
<keyword evidence="9" id="KW-1185">Reference proteome</keyword>
<dbReference type="SMART" id="SM00066">
    <property type="entry name" value="GAL4"/>
    <property type="match status" value="1"/>
</dbReference>
<gene>
    <name evidence="8" type="primary">Piso0_000596</name>
    <name evidence="7" type="ORF">GNLVRS01_PISO0A12826g</name>
    <name evidence="8" type="ORF">GNLVRS01_PISO0B12893g</name>
</gene>
<evidence type="ECO:0000313" key="7">
    <source>
        <dbReference type="EMBL" id="CCE72988.1"/>
    </source>
</evidence>
<keyword evidence="5" id="KW-0539">Nucleus</keyword>
<dbReference type="OMA" id="MTASEPY"/>
<evidence type="ECO:0000256" key="5">
    <source>
        <dbReference type="ARBA" id="ARBA00023242"/>
    </source>
</evidence>
<dbReference type="InParanoid" id="G8YST7"/>
<dbReference type="SUPFAM" id="SSF57701">
    <property type="entry name" value="Zn2/Cys6 DNA-binding domain"/>
    <property type="match status" value="1"/>
</dbReference>
<dbReference type="EMBL" id="FO082059">
    <property type="protein sequence ID" value="CCE72988.1"/>
    <property type="molecule type" value="Genomic_DNA"/>
</dbReference>
<dbReference type="GO" id="GO:0045944">
    <property type="term" value="P:positive regulation of transcription by RNA polymerase II"/>
    <property type="evidence" value="ECO:0007669"/>
    <property type="project" value="TreeGrafter"/>
</dbReference>
<evidence type="ECO:0000256" key="2">
    <source>
        <dbReference type="ARBA" id="ARBA00023015"/>
    </source>
</evidence>
<dbReference type="Proteomes" id="UP000005222">
    <property type="component" value="Chromosome B"/>
</dbReference>
<accession>G8YST7</accession>
<dbReference type="EMBL" id="FO082058">
    <property type="protein sequence ID" value="CCE73549.1"/>
    <property type="molecule type" value="Genomic_DNA"/>
</dbReference>
<keyword evidence="2" id="KW-0805">Transcription regulation</keyword>
<reference evidence="9" key="2">
    <citation type="journal article" date="2012" name="G3 (Bethesda)">
        <title>Pichia sorbitophila, an interspecies yeast hybrid reveals early steps of genome resolution following polyploidization.</title>
        <authorList>
            <person name="Leh Louis V."/>
            <person name="Despons L."/>
            <person name="Friedrich A."/>
            <person name="Martin T."/>
            <person name="Durrens P."/>
            <person name="Casaregola S."/>
            <person name="Neuveglise C."/>
            <person name="Fairhead C."/>
            <person name="Marck C."/>
            <person name="Cruz J.A."/>
            <person name="Straub M.L."/>
            <person name="Kugler V."/>
            <person name="Sacerdot C."/>
            <person name="Uzunov Z."/>
            <person name="Thierry A."/>
            <person name="Weiss S."/>
            <person name="Bleykasten C."/>
            <person name="De Montigny J."/>
            <person name="Jacques N."/>
            <person name="Jung P."/>
            <person name="Lemaire M."/>
            <person name="Mallet S."/>
            <person name="Morel G."/>
            <person name="Richard G.F."/>
            <person name="Sarkar A."/>
            <person name="Savel G."/>
            <person name="Schacherer J."/>
            <person name="Seret M.L."/>
            <person name="Talla E."/>
            <person name="Samson G."/>
            <person name="Jubin C."/>
            <person name="Poulain J."/>
            <person name="Vacherie B."/>
            <person name="Barbe V."/>
            <person name="Pelletier E."/>
            <person name="Sherman D.J."/>
            <person name="Westhof E."/>
            <person name="Weissenbach J."/>
            <person name="Baret P.V."/>
            <person name="Wincker P."/>
            <person name="Gaillardin C."/>
            <person name="Dujon B."/>
            <person name="Souciet J.L."/>
        </authorList>
    </citation>
    <scope>NUCLEOTIDE SEQUENCE [LARGE SCALE GENOMIC DNA]</scope>
    <source>
        <strain evidence="9">ATCC MYA-4447 / BCRC 22081 / CBS 7064 / NBRC 10061 / NRRL Y-12695</strain>
    </source>
</reference>
<dbReference type="Proteomes" id="UP000005222">
    <property type="component" value="Chromosome A"/>
</dbReference>
<dbReference type="HOGENOM" id="CLU_005934_0_0_1"/>
<sequence>MNGHSNKRRRDATSCTLCRKRKVKCDQGLPCLSCVKHGAAEDCTYEKTEVGWKSASDGAAGPRKKTSQVYSLLNLEPTQATSSQSSPEDDPFISANIHEMNSQAAVCLITQFFKKKIKQIEQGLENQDISSMLDQKRCFSASPEKYQNDALSPDVLEFNSDMEVTKALCSDIRKNWVDRHTNIFIETNSPFSFFESNYSSFNDEKPRGPLTWNSIFNQDKALVIFMKKLQMVTGGINFKYYIARNAISDKHCRAGLYRNMLISTSSEVLDESTRDFDVFKMDKYKSSKLDANNANLSIKDSYRDKNELFNRIINELPPLNIIWQYIDYFFNEVYPFFPYINENDFRLAVSELLKSDKKLNVKSLTDLANLCILLIILRVGFLGTVTASISGSKSYDEKQTHKVRFVIVRLAKICLHQFHLFKLRNLNIFQAFFFMKVYENIAPEDCDLTDYGEMQIFNSMLMKMAFSIGLNRDVSSKVEGFDENLHLKRKLWYKLIMMETLEATSVGHPLFVSLSHFDIKDPSESYVNLQSVEIDETERHCSSYFKTIKPIKLILDRILKQISSIVPGIKLKDFLSLVAKFDNQVESIYLSYRSILPDFKNLNLGLQSVIANSLSDYLRLKRFSLNVYLRVFLHYERAQKHSACYFYLYKIMSESLGDYFSLVCELQRDYYKQFFGLQLITNPTTLQALHRISRILSFFYMRIVSHIYSLLSVDNDNDVTLSKSPETLRLLIIFALNLRKLKEASAEPFERLGKHYFYAWKIGKLQSIHSKVLGDQSLYKEINEVQKDYIKLTGEEIKSVNDLVVNALATIKANFETSTGTEHLRSGSSGVDLEPENDLQDSSMTEALSKFFDTQRVEDSFKDIRLPEVAGTSMEGPKENVQLEDQFFSSLSEADFESHHEAAPDFTYNSDSFPQELMSLLDGECNFENFF</sequence>
<evidence type="ECO:0000256" key="4">
    <source>
        <dbReference type="ARBA" id="ARBA00023163"/>
    </source>
</evidence>
<dbReference type="InterPro" id="IPR001138">
    <property type="entry name" value="Zn2Cys6_DnaBD"/>
</dbReference>
<dbReference type="PROSITE" id="PS50048">
    <property type="entry name" value="ZN2_CY6_FUNGAL_2"/>
    <property type="match status" value="1"/>
</dbReference>
<dbReference type="STRING" id="559304.G8YST7"/>
<dbReference type="GO" id="GO:0000978">
    <property type="term" value="F:RNA polymerase II cis-regulatory region sequence-specific DNA binding"/>
    <property type="evidence" value="ECO:0007669"/>
    <property type="project" value="TreeGrafter"/>
</dbReference>
<dbReference type="Gene3D" id="4.10.240.10">
    <property type="entry name" value="Zn(2)-C6 fungal-type DNA-binding domain"/>
    <property type="match status" value="1"/>
</dbReference>
<organism evidence="8 9">
    <name type="scientific">Pichia sorbitophila (strain ATCC MYA-4447 / BCRC 22081 / CBS 7064 / NBRC 10061 / NRRL Y-12695)</name>
    <name type="common">Hybrid yeast</name>
    <dbReference type="NCBI Taxonomy" id="559304"/>
    <lineage>
        <taxon>Eukaryota</taxon>
        <taxon>Fungi</taxon>
        <taxon>Dikarya</taxon>
        <taxon>Ascomycota</taxon>
        <taxon>Saccharomycotina</taxon>
        <taxon>Pichiomycetes</taxon>
        <taxon>Debaryomycetaceae</taxon>
        <taxon>Millerozyma</taxon>
    </lineage>
</organism>
<dbReference type="InterPro" id="IPR050675">
    <property type="entry name" value="OAF3"/>
</dbReference>
<dbReference type="GO" id="GO:0008270">
    <property type="term" value="F:zinc ion binding"/>
    <property type="evidence" value="ECO:0007669"/>
    <property type="project" value="InterPro"/>
</dbReference>
<dbReference type="CDD" id="cd00067">
    <property type="entry name" value="GAL4"/>
    <property type="match status" value="1"/>
</dbReference>
<keyword evidence="3" id="KW-0238">DNA-binding</keyword>